<dbReference type="EMBL" id="JAMFTS010000001">
    <property type="protein sequence ID" value="KAJ4806851.1"/>
    <property type="molecule type" value="Genomic_DNA"/>
</dbReference>
<dbReference type="PANTHER" id="PTHR37238:SF1">
    <property type="entry name" value="OS05G0532500 PROTEIN"/>
    <property type="match status" value="1"/>
</dbReference>
<gene>
    <name evidence="2" type="ORF">LUZ62_019417</name>
</gene>
<evidence type="ECO:0000256" key="1">
    <source>
        <dbReference type="SAM" id="MobiDB-lite"/>
    </source>
</evidence>
<feature type="compositionally biased region" description="Polar residues" evidence="1">
    <location>
        <begin position="1"/>
        <end position="10"/>
    </location>
</feature>
<feature type="region of interest" description="Disordered" evidence="1">
    <location>
        <begin position="398"/>
        <end position="425"/>
    </location>
</feature>
<proteinExistence type="predicted"/>
<accession>A0AAV8GTE0</accession>
<feature type="compositionally biased region" description="Basic and acidic residues" evidence="1">
    <location>
        <begin position="398"/>
        <end position="410"/>
    </location>
</feature>
<sequence>MLNKSQYRSKSTLRRPMADVSNEGYDNQGRFHRKETNHTVDCKGSLDHLLLVRSDLSDLTSQVDKLVAQALKQKEISKKGYQEIEAFIGFLSGMCSSLKPWFPRLQEALASTTTVISKDQFKKHSTPFPVKTKFTSKTETPHNLTVSQSLTNTNYFTSKREIESHQTPLPYKKPLESLLKSKTISSQLDLGVSPSPLVSWHADHCTVIDGGKQLFILTPLQKLQLEASKPVLPTKQLTIVRGSHKGKKLENNVHTTILPDSSMAKKHERHGIPPTESMSKLRFCSTSKTALPTKPLPIQPGTCTSENCEKDAKYTVPTSERVHEAGFCGLSKSVLPNKSITKVPDISVDKIQEKHEENGLPITKPIHEPKVINRKKDFSDMLDWFFSPPKTCVLMEPDEKRASEDKRPKELSTPVDKNNRNNDNCEKKLVGTPWNNLNMSATCTKKGEATLKRELWTRFDAISTGDLKLNTDVFQKKYGKGFMDLLDEASS</sequence>
<feature type="region of interest" description="Disordered" evidence="1">
    <location>
        <begin position="1"/>
        <end position="30"/>
    </location>
</feature>
<comment type="caution">
    <text evidence="2">The sequence shown here is derived from an EMBL/GenBank/DDBJ whole genome shotgun (WGS) entry which is preliminary data.</text>
</comment>
<name>A0AAV8GTE0_9POAL</name>
<keyword evidence="3" id="KW-1185">Reference proteome</keyword>
<dbReference type="AlphaFoldDB" id="A0AAV8GTE0"/>
<dbReference type="Proteomes" id="UP001140206">
    <property type="component" value="Chromosome 1"/>
</dbReference>
<dbReference type="PANTHER" id="PTHR37238">
    <property type="entry name" value="OS05G0532500 PROTEIN"/>
    <property type="match status" value="1"/>
</dbReference>
<evidence type="ECO:0000313" key="2">
    <source>
        <dbReference type="EMBL" id="KAJ4806851.1"/>
    </source>
</evidence>
<organism evidence="2 3">
    <name type="scientific">Rhynchospora pubera</name>
    <dbReference type="NCBI Taxonomy" id="906938"/>
    <lineage>
        <taxon>Eukaryota</taxon>
        <taxon>Viridiplantae</taxon>
        <taxon>Streptophyta</taxon>
        <taxon>Embryophyta</taxon>
        <taxon>Tracheophyta</taxon>
        <taxon>Spermatophyta</taxon>
        <taxon>Magnoliopsida</taxon>
        <taxon>Liliopsida</taxon>
        <taxon>Poales</taxon>
        <taxon>Cyperaceae</taxon>
        <taxon>Cyperoideae</taxon>
        <taxon>Rhynchosporeae</taxon>
        <taxon>Rhynchospora</taxon>
    </lineage>
</organism>
<reference evidence="2" key="1">
    <citation type="submission" date="2022-08" db="EMBL/GenBank/DDBJ databases">
        <authorList>
            <person name="Marques A."/>
        </authorList>
    </citation>
    <scope>NUCLEOTIDE SEQUENCE</scope>
    <source>
        <strain evidence="2">RhyPub2mFocal</strain>
        <tissue evidence="2">Leaves</tissue>
    </source>
</reference>
<protein>
    <submittedName>
        <fullName evidence="2">Hemerythrin</fullName>
    </submittedName>
</protein>
<evidence type="ECO:0000313" key="3">
    <source>
        <dbReference type="Proteomes" id="UP001140206"/>
    </source>
</evidence>